<keyword evidence="4" id="KW-1185">Reference proteome</keyword>
<dbReference type="EMBL" id="JANBVO010000069">
    <property type="protein sequence ID" value="KAJ9131302.1"/>
    <property type="molecule type" value="Genomic_DNA"/>
</dbReference>
<dbReference type="InterPro" id="IPR019734">
    <property type="entry name" value="TPR_rpt"/>
</dbReference>
<accession>A0AA38RB55</accession>
<gene>
    <name evidence="3" type="ORF">NKR23_g11782</name>
</gene>
<evidence type="ECO:0008006" key="5">
    <source>
        <dbReference type="Google" id="ProtNLM"/>
    </source>
</evidence>
<feature type="compositionally biased region" description="Basic and acidic residues" evidence="2">
    <location>
        <begin position="110"/>
        <end position="119"/>
    </location>
</feature>
<protein>
    <recommendedName>
        <fullName evidence="5">Tetratricopeptide repeat protein</fullName>
    </recommendedName>
</protein>
<evidence type="ECO:0000313" key="3">
    <source>
        <dbReference type="EMBL" id="KAJ9131302.1"/>
    </source>
</evidence>
<evidence type="ECO:0000313" key="4">
    <source>
        <dbReference type="Proteomes" id="UP001174694"/>
    </source>
</evidence>
<comment type="caution">
    <text evidence="3">The sequence shown here is derived from an EMBL/GenBank/DDBJ whole genome shotgun (WGS) entry which is preliminary data.</text>
</comment>
<keyword evidence="1" id="KW-0802">TPR repeat</keyword>
<reference evidence="3" key="1">
    <citation type="submission" date="2022-07" db="EMBL/GenBank/DDBJ databases">
        <title>Fungi with potential for degradation of polypropylene.</title>
        <authorList>
            <person name="Gostincar C."/>
        </authorList>
    </citation>
    <scope>NUCLEOTIDE SEQUENCE</scope>
    <source>
        <strain evidence="3">EXF-13308</strain>
    </source>
</reference>
<sequence length="157" mass="17300">MFKNDPLLLNEMGIVYYHHDRPKDAITMFRRALEVVEDTEADAEALGEFDLALRDGGRDAAIFCAKSPICLELRRSEDAIEATAASIPPVLDEGADLGEFEMARDRAKVSARAKLEAKTRPPGRAGGSSYRGRGKGKERAGTGREKDERVMETTDED</sequence>
<evidence type="ECO:0000256" key="1">
    <source>
        <dbReference type="PROSITE-ProRule" id="PRU00339"/>
    </source>
</evidence>
<name>A0AA38RB55_9PEZI</name>
<feature type="compositionally biased region" description="Basic and acidic residues" evidence="2">
    <location>
        <begin position="135"/>
        <end position="157"/>
    </location>
</feature>
<dbReference type="AlphaFoldDB" id="A0AA38RB55"/>
<organism evidence="3 4">
    <name type="scientific">Pleurostoma richardsiae</name>
    <dbReference type="NCBI Taxonomy" id="41990"/>
    <lineage>
        <taxon>Eukaryota</taxon>
        <taxon>Fungi</taxon>
        <taxon>Dikarya</taxon>
        <taxon>Ascomycota</taxon>
        <taxon>Pezizomycotina</taxon>
        <taxon>Sordariomycetes</taxon>
        <taxon>Sordariomycetidae</taxon>
        <taxon>Calosphaeriales</taxon>
        <taxon>Pleurostomataceae</taxon>
        <taxon>Pleurostoma</taxon>
    </lineage>
</organism>
<dbReference type="InterPro" id="IPR011990">
    <property type="entry name" value="TPR-like_helical_dom_sf"/>
</dbReference>
<dbReference type="Proteomes" id="UP001174694">
    <property type="component" value="Unassembled WGS sequence"/>
</dbReference>
<dbReference type="Gene3D" id="1.25.40.10">
    <property type="entry name" value="Tetratricopeptide repeat domain"/>
    <property type="match status" value="1"/>
</dbReference>
<feature type="repeat" description="TPR" evidence="1">
    <location>
        <begin position="6"/>
        <end position="39"/>
    </location>
</feature>
<proteinExistence type="predicted"/>
<feature type="region of interest" description="Disordered" evidence="2">
    <location>
        <begin position="110"/>
        <end position="157"/>
    </location>
</feature>
<dbReference type="PROSITE" id="PS50005">
    <property type="entry name" value="TPR"/>
    <property type="match status" value="1"/>
</dbReference>
<feature type="compositionally biased region" description="Low complexity" evidence="2">
    <location>
        <begin position="120"/>
        <end position="131"/>
    </location>
</feature>
<evidence type="ECO:0000256" key="2">
    <source>
        <dbReference type="SAM" id="MobiDB-lite"/>
    </source>
</evidence>
<dbReference type="SUPFAM" id="SSF48452">
    <property type="entry name" value="TPR-like"/>
    <property type="match status" value="1"/>
</dbReference>